<dbReference type="EMBL" id="MJBS01000208">
    <property type="protein sequence ID" value="OHE90996.1"/>
    <property type="molecule type" value="Genomic_DNA"/>
</dbReference>
<evidence type="ECO:0000256" key="4">
    <source>
        <dbReference type="ARBA" id="ARBA00023015"/>
    </source>
</evidence>
<dbReference type="InterPro" id="IPR051243">
    <property type="entry name" value="PcG_WD-repeat"/>
</dbReference>
<proteinExistence type="inferred from homology"/>
<evidence type="ECO:0000256" key="6">
    <source>
        <dbReference type="PROSITE-ProRule" id="PRU00221"/>
    </source>
</evidence>
<accession>A0A1G4APF5</accession>
<dbReference type="PROSITE" id="PS50082">
    <property type="entry name" value="WD_REPEATS_2"/>
    <property type="match status" value="1"/>
</dbReference>
<dbReference type="PANTHER" id="PTHR10253">
    <property type="entry name" value="POLYCOMB PROTEIN"/>
    <property type="match status" value="1"/>
</dbReference>
<gene>
    <name evidence="7" type="ORF">CORC01_13708</name>
</gene>
<evidence type="ECO:0000256" key="1">
    <source>
        <dbReference type="ARBA" id="ARBA00008075"/>
    </source>
</evidence>
<sequence length="511" mass="57544">MAPTSLPTPYDFPRLRVSVHLEDDTRFLAQDDPVPEFFDVKFCPYQPLDARPVFAAVSKKHIIVCRLTAAADDSNPCEIISIIRDDDTEARNYSCTWTRDAETGRPLLCYGGEDAKIKVYDIIEQKLVDCLVGHGGVSHARSLTYHRLLLMNLQDVCDVVTSPIDPLIIASCSDDTTVRIWSLDPKHEKQPCLCILGGEGHYWNLLTLAWHDTGRYILSAGHDQIINLWTVPDLPIEHTDRPVEVHYPHFSTSEVHSSLVDCVSFFGDFILSRACHDDVIVLWKIEGFSSQDPPPPQSMAPTTINPANLTRSAFSPGVSAECPAPYTRLIEFQTLGCGPQFFMRFKLHFVPDQHPILAFCNANGKIYFWDFEQITGFHDYVNAVKRPRRDGEEVLPKPTWLPAITHRANTNGKAAPTVREKKAADKAHRTELEQIPELRTQYNQETLQTWDGKFTVGNPQVPLKPHKIENCGASTFVGRQVAWSPGGEWCVVVGSSNFALVFQRWVPRKDA</sequence>
<keyword evidence="2 6" id="KW-0853">WD repeat</keyword>
<keyword evidence="5" id="KW-0804">Transcription</keyword>
<dbReference type="GeneID" id="34566834"/>
<dbReference type="STRING" id="1209926.A0A1G4APF5"/>
<dbReference type="InterPro" id="IPR001680">
    <property type="entry name" value="WD40_rpt"/>
</dbReference>
<dbReference type="InterPro" id="IPR036322">
    <property type="entry name" value="WD40_repeat_dom_sf"/>
</dbReference>
<dbReference type="RefSeq" id="XP_022468170.1">
    <property type="nucleotide sequence ID" value="XM_022625324.1"/>
</dbReference>
<dbReference type="Gene3D" id="2.130.10.10">
    <property type="entry name" value="YVTN repeat-like/Quinoprotein amine dehydrogenase"/>
    <property type="match status" value="1"/>
</dbReference>
<dbReference type="InterPro" id="IPR015943">
    <property type="entry name" value="WD40/YVTN_repeat-like_dom_sf"/>
</dbReference>
<evidence type="ECO:0000256" key="2">
    <source>
        <dbReference type="ARBA" id="ARBA00022574"/>
    </source>
</evidence>
<evidence type="ECO:0000313" key="8">
    <source>
        <dbReference type="Proteomes" id="UP000176998"/>
    </source>
</evidence>
<dbReference type="SUPFAM" id="SSF50978">
    <property type="entry name" value="WD40 repeat-like"/>
    <property type="match status" value="1"/>
</dbReference>
<dbReference type="SMART" id="SM00320">
    <property type="entry name" value="WD40"/>
    <property type="match status" value="6"/>
</dbReference>
<keyword evidence="8" id="KW-1185">Reference proteome</keyword>
<evidence type="ECO:0000256" key="5">
    <source>
        <dbReference type="ARBA" id="ARBA00023163"/>
    </source>
</evidence>
<dbReference type="Pfam" id="PF00400">
    <property type="entry name" value="WD40"/>
    <property type="match status" value="2"/>
</dbReference>
<name>A0A1G4APF5_9PEZI</name>
<evidence type="ECO:0000313" key="7">
    <source>
        <dbReference type="EMBL" id="OHE90996.1"/>
    </source>
</evidence>
<dbReference type="OrthoDB" id="7318948at2759"/>
<reference evidence="7 8" key="1">
    <citation type="submission" date="2016-09" db="EMBL/GenBank/DDBJ databases">
        <authorList>
            <person name="Capua I."/>
            <person name="De Benedictis P."/>
            <person name="Joannis T."/>
            <person name="Lombin L.H."/>
            <person name="Cattoli G."/>
        </authorList>
    </citation>
    <scope>NUCLEOTIDE SEQUENCE [LARGE SCALE GENOMIC DNA]</scope>
    <source>
        <strain evidence="7 8">IMI 309357</strain>
    </source>
</reference>
<dbReference type="AlphaFoldDB" id="A0A1G4APF5"/>
<protein>
    <submittedName>
        <fullName evidence="7">WD domain-containing protein</fullName>
    </submittedName>
</protein>
<evidence type="ECO:0000256" key="3">
    <source>
        <dbReference type="ARBA" id="ARBA00022737"/>
    </source>
</evidence>
<organism evidence="7 8">
    <name type="scientific">Colletotrichum orchidophilum</name>
    <dbReference type="NCBI Taxonomy" id="1209926"/>
    <lineage>
        <taxon>Eukaryota</taxon>
        <taxon>Fungi</taxon>
        <taxon>Dikarya</taxon>
        <taxon>Ascomycota</taxon>
        <taxon>Pezizomycotina</taxon>
        <taxon>Sordariomycetes</taxon>
        <taxon>Hypocreomycetidae</taxon>
        <taxon>Glomerellales</taxon>
        <taxon>Glomerellaceae</taxon>
        <taxon>Colletotrichum</taxon>
    </lineage>
</organism>
<comment type="caution">
    <text evidence="7">The sequence shown here is derived from an EMBL/GenBank/DDBJ whole genome shotgun (WGS) entry which is preliminary data.</text>
</comment>
<comment type="similarity">
    <text evidence="1">Belongs to the WD repeat ESC family.</text>
</comment>
<keyword evidence="3" id="KW-0677">Repeat</keyword>
<feature type="repeat" description="WD" evidence="6">
    <location>
        <begin position="198"/>
        <end position="231"/>
    </location>
</feature>
<dbReference type="PROSITE" id="PS50294">
    <property type="entry name" value="WD_REPEATS_REGION"/>
    <property type="match status" value="1"/>
</dbReference>
<dbReference type="Proteomes" id="UP000176998">
    <property type="component" value="Unassembled WGS sequence"/>
</dbReference>
<keyword evidence="4" id="KW-0805">Transcription regulation</keyword>